<comment type="caution">
    <text evidence="3">The sequence shown here is derived from an EMBL/GenBank/DDBJ whole genome shotgun (WGS) entry which is preliminary data.</text>
</comment>
<dbReference type="PANTHER" id="PTHR48070">
    <property type="entry name" value="ESTERASE OVCA2"/>
    <property type="match status" value="1"/>
</dbReference>
<dbReference type="SUPFAM" id="SSF53474">
    <property type="entry name" value="alpha/beta-Hydrolases"/>
    <property type="match status" value="1"/>
</dbReference>
<sequence length="146" mass="16368">MRFLCLHGMGTSGAIFSAQTSAFRSKLDPQKYTFDFVDAPHESGPAWGIEAFFPPPNYTFWQSIDPGNIAEAHQWLFSHIDQQREPYDAVLCFSQGCAVVSSLILHHNNEHPEQPLPFKAAVFICGGVPLRFFPAWACPFRLLPGK</sequence>
<evidence type="ECO:0000313" key="3">
    <source>
        <dbReference type="EMBL" id="KAL2048880.1"/>
    </source>
</evidence>
<proteinExistence type="predicted"/>
<name>A0ABR4ATS6_9LECA</name>
<reference evidence="3 4" key="1">
    <citation type="submission" date="2024-09" db="EMBL/GenBank/DDBJ databases">
        <title>Rethinking Asexuality: The Enigmatic Case of Functional Sexual Genes in Lepraria (Stereocaulaceae).</title>
        <authorList>
            <person name="Doellman M."/>
            <person name="Sun Y."/>
            <person name="Barcenas-Pena A."/>
            <person name="Lumbsch H.T."/>
            <person name="Grewe F."/>
        </authorList>
    </citation>
    <scope>NUCLEOTIDE SEQUENCE [LARGE SCALE GENOMIC DNA]</scope>
    <source>
        <strain evidence="3 4">Grewe 0041</strain>
    </source>
</reference>
<accession>A0ABR4ATS6</accession>
<protein>
    <recommendedName>
        <fullName evidence="2">Serine hydrolase domain-containing protein</fullName>
    </recommendedName>
</protein>
<evidence type="ECO:0000256" key="1">
    <source>
        <dbReference type="ARBA" id="ARBA00022801"/>
    </source>
</evidence>
<gene>
    <name evidence="3" type="ORF">ABVK25_010832</name>
</gene>
<keyword evidence="4" id="KW-1185">Reference proteome</keyword>
<dbReference type="Gene3D" id="3.40.50.1820">
    <property type="entry name" value="alpha/beta hydrolase"/>
    <property type="match status" value="1"/>
</dbReference>
<dbReference type="InterPro" id="IPR050593">
    <property type="entry name" value="LovG"/>
</dbReference>
<dbReference type="Pfam" id="PF03959">
    <property type="entry name" value="FSH1"/>
    <property type="match status" value="1"/>
</dbReference>
<dbReference type="InterPro" id="IPR029058">
    <property type="entry name" value="AB_hydrolase_fold"/>
</dbReference>
<evidence type="ECO:0000259" key="2">
    <source>
        <dbReference type="Pfam" id="PF03959"/>
    </source>
</evidence>
<evidence type="ECO:0000313" key="4">
    <source>
        <dbReference type="Proteomes" id="UP001590951"/>
    </source>
</evidence>
<feature type="domain" description="Serine hydrolase" evidence="2">
    <location>
        <begin position="2"/>
        <end position="127"/>
    </location>
</feature>
<dbReference type="Proteomes" id="UP001590951">
    <property type="component" value="Unassembled WGS sequence"/>
</dbReference>
<dbReference type="EMBL" id="JBHFEH010000076">
    <property type="protein sequence ID" value="KAL2048880.1"/>
    <property type="molecule type" value="Genomic_DNA"/>
</dbReference>
<dbReference type="PANTHER" id="PTHR48070:SF7">
    <property type="entry name" value="SERINE HYDROLASE FSH DOMAIN-CONTAINING PROTEIN-RELATED"/>
    <property type="match status" value="1"/>
</dbReference>
<organism evidence="3 4">
    <name type="scientific">Lepraria finkii</name>
    <dbReference type="NCBI Taxonomy" id="1340010"/>
    <lineage>
        <taxon>Eukaryota</taxon>
        <taxon>Fungi</taxon>
        <taxon>Dikarya</taxon>
        <taxon>Ascomycota</taxon>
        <taxon>Pezizomycotina</taxon>
        <taxon>Lecanoromycetes</taxon>
        <taxon>OSLEUM clade</taxon>
        <taxon>Lecanoromycetidae</taxon>
        <taxon>Lecanorales</taxon>
        <taxon>Lecanorineae</taxon>
        <taxon>Stereocaulaceae</taxon>
        <taxon>Lepraria</taxon>
    </lineage>
</organism>
<dbReference type="InterPro" id="IPR005645">
    <property type="entry name" value="FSH-like_dom"/>
</dbReference>
<keyword evidence="1" id="KW-0378">Hydrolase</keyword>